<keyword evidence="4" id="KW-0243">Dynein</keyword>
<feature type="compositionally biased region" description="Polar residues" evidence="7">
    <location>
        <begin position="23"/>
        <end position="32"/>
    </location>
</feature>
<dbReference type="PANTHER" id="PTHR18916">
    <property type="entry name" value="DYNACTIN 1-RELATED MICROTUBULE-BINDING"/>
    <property type="match status" value="1"/>
</dbReference>
<dbReference type="Proteomes" id="UP000242146">
    <property type="component" value="Unassembled WGS sequence"/>
</dbReference>
<dbReference type="GO" id="GO:0030286">
    <property type="term" value="C:dynein complex"/>
    <property type="evidence" value="ECO:0007669"/>
    <property type="project" value="UniProtKB-KW"/>
</dbReference>
<dbReference type="PROSITE" id="PS00845">
    <property type="entry name" value="CAP_GLY_1"/>
    <property type="match status" value="1"/>
</dbReference>
<name>A0A1X2GWA0_9FUNG</name>
<organism evidence="9 10">
    <name type="scientific">Hesseltinella vesiculosa</name>
    <dbReference type="NCBI Taxonomy" id="101127"/>
    <lineage>
        <taxon>Eukaryota</taxon>
        <taxon>Fungi</taxon>
        <taxon>Fungi incertae sedis</taxon>
        <taxon>Mucoromycota</taxon>
        <taxon>Mucoromycotina</taxon>
        <taxon>Mucoromycetes</taxon>
        <taxon>Mucorales</taxon>
        <taxon>Cunninghamellaceae</taxon>
        <taxon>Hesseltinella</taxon>
    </lineage>
</organism>
<dbReference type="STRING" id="101127.A0A1X2GWA0"/>
<reference evidence="9 10" key="1">
    <citation type="submission" date="2016-07" db="EMBL/GenBank/DDBJ databases">
        <title>Pervasive Adenine N6-methylation of Active Genes in Fungi.</title>
        <authorList>
            <consortium name="DOE Joint Genome Institute"/>
            <person name="Mondo S.J."/>
            <person name="Dannebaum R.O."/>
            <person name="Kuo R.C."/>
            <person name="Labutti K."/>
            <person name="Haridas S."/>
            <person name="Kuo A."/>
            <person name="Salamov A."/>
            <person name="Ahrendt S.R."/>
            <person name="Lipzen A."/>
            <person name="Sullivan W."/>
            <person name="Andreopoulos W.B."/>
            <person name="Clum A."/>
            <person name="Lindquist E."/>
            <person name="Daum C."/>
            <person name="Ramamoorthy G.K."/>
            <person name="Gryganskyi A."/>
            <person name="Culley D."/>
            <person name="Magnuson J.K."/>
            <person name="James T.Y."/>
            <person name="O'Malley M.A."/>
            <person name="Stajich J.E."/>
            <person name="Spatafora J.W."/>
            <person name="Visel A."/>
            <person name="Grigoriev I.V."/>
        </authorList>
    </citation>
    <scope>NUCLEOTIDE SEQUENCE [LARGE SCALE GENOMIC DNA]</scope>
    <source>
        <strain evidence="9 10">NRRL 3301</strain>
    </source>
</reference>
<dbReference type="AlphaFoldDB" id="A0A1X2GWA0"/>
<dbReference type="Gene3D" id="2.30.30.190">
    <property type="entry name" value="CAP Gly-rich-like domain"/>
    <property type="match status" value="1"/>
</dbReference>
<keyword evidence="10" id="KW-1185">Reference proteome</keyword>
<keyword evidence="6" id="KW-0206">Cytoskeleton</keyword>
<dbReference type="SMART" id="SM01052">
    <property type="entry name" value="CAP_GLY"/>
    <property type="match status" value="1"/>
</dbReference>
<evidence type="ECO:0000259" key="8">
    <source>
        <dbReference type="PROSITE" id="PS50245"/>
    </source>
</evidence>
<dbReference type="PROSITE" id="PS50245">
    <property type="entry name" value="CAP_GLY_2"/>
    <property type="match status" value="1"/>
</dbReference>
<gene>
    <name evidence="9" type="ORF">DM01DRAFT_1342158</name>
</gene>
<feature type="region of interest" description="Disordered" evidence="7">
    <location>
        <begin position="158"/>
        <end position="191"/>
    </location>
</feature>
<evidence type="ECO:0000256" key="4">
    <source>
        <dbReference type="ARBA" id="ARBA00023017"/>
    </source>
</evidence>
<dbReference type="GO" id="GO:0005819">
    <property type="term" value="C:spindle"/>
    <property type="evidence" value="ECO:0007669"/>
    <property type="project" value="UniProtKB-SubCell"/>
</dbReference>
<proteinExistence type="predicted"/>
<evidence type="ECO:0000256" key="1">
    <source>
        <dbReference type="ARBA" id="ARBA00004186"/>
    </source>
</evidence>
<keyword evidence="5" id="KW-0175">Coiled coil</keyword>
<evidence type="ECO:0000256" key="2">
    <source>
        <dbReference type="ARBA" id="ARBA00022490"/>
    </source>
</evidence>
<evidence type="ECO:0000313" key="9">
    <source>
        <dbReference type="EMBL" id="ORX62317.1"/>
    </source>
</evidence>
<feature type="region of interest" description="Disordered" evidence="7">
    <location>
        <begin position="21"/>
        <end position="69"/>
    </location>
</feature>
<evidence type="ECO:0000313" key="10">
    <source>
        <dbReference type="Proteomes" id="UP000242146"/>
    </source>
</evidence>
<dbReference type="InterPro" id="IPR000938">
    <property type="entry name" value="CAP-Gly_domain"/>
</dbReference>
<protein>
    <recommendedName>
        <fullName evidence="8">CAP-Gly domain-containing protein</fullName>
    </recommendedName>
</protein>
<dbReference type="PANTHER" id="PTHR18916:SF6">
    <property type="entry name" value="DYNACTIN SUBUNIT 1"/>
    <property type="match status" value="1"/>
</dbReference>
<keyword evidence="3" id="KW-0493">Microtubule</keyword>
<feature type="compositionally biased region" description="Polar residues" evidence="7">
    <location>
        <begin position="158"/>
        <end position="175"/>
    </location>
</feature>
<comment type="caution">
    <text evidence="9">The sequence shown here is derived from an EMBL/GenBank/DDBJ whole genome shotgun (WGS) entry which is preliminary data.</text>
</comment>
<dbReference type="GO" id="GO:0005874">
    <property type="term" value="C:microtubule"/>
    <property type="evidence" value="ECO:0007669"/>
    <property type="project" value="UniProtKB-KW"/>
</dbReference>
<evidence type="ECO:0000256" key="3">
    <source>
        <dbReference type="ARBA" id="ARBA00022701"/>
    </source>
</evidence>
<accession>A0A1X2GWA0</accession>
<comment type="subcellular location">
    <subcellularLocation>
        <location evidence="1">Cytoplasm</location>
        <location evidence="1">Cytoskeleton</location>
        <location evidence="1">Spindle</location>
    </subcellularLocation>
</comment>
<dbReference type="SUPFAM" id="SSF74924">
    <property type="entry name" value="Cap-Gly domain"/>
    <property type="match status" value="1"/>
</dbReference>
<keyword evidence="2" id="KW-0963">Cytoplasm</keyword>
<evidence type="ECO:0000256" key="6">
    <source>
        <dbReference type="ARBA" id="ARBA00023212"/>
    </source>
</evidence>
<dbReference type="OrthoDB" id="2130750at2759"/>
<feature type="domain" description="CAP-Gly" evidence="8">
    <location>
        <begin position="251"/>
        <end position="293"/>
    </location>
</feature>
<dbReference type="EMBL" id="MCGT01000002">
    <property type="protein sequence ID" value="ORX62317.1"/>
    <property type="molecule type" value="Genomic_DNA"/>
</dbReference>
<sequence length="300" mass="33570">MTQPSSILVHSRSYIEPLKPILTNHSSIHPSGTPSPPCQELGPGQDKADAPQTVLPNPPPTPPLPLEPLPSTIDTKLAEQLQSLTADNLEVLLSMETQARMDRIEEQRELDEELKKKEEQERIPRRLKFALPETPLRTPATPPPPDDCLAQTSHALTRTSTTPVGSTHDTSQLQKRWSLPEDGSRQQPQLHTKKRKKWTKFFLPKTANDELLSGATVTSIELSRRAELSYGNKVKLIRSPLKTTAFVRYIGPVHWAEGEWIGVELERAVGKNDGSVNGRRYFYTGANRGIFLTKDELMVV</sequence>
<evidence type="ECO:0000256" key="5">
    <source>
        <dbReference type="ARBA" id="ARBA00023054"/>
    </source>
</evidence>
<evidence type="ECO:0000256" key="7">
    <source>
        <dbReference type="SAM" id="MobiDB-lite"/>
    </source>
</evidence>
<dbReference type="InterPro" id="IPR036859">
    <property type="entry name" value="CAP-Gly_dom_sf"/>
</dbReference>
<feature type="compositionally biased region" description="Pro residues" evidence="7">
    <location>
        <begin position="56"/>
        <end position="68"/>
    </location>
</feature>
<dbReference type="Pfam" id="PF01302">
    <property type="entry name" value="CAP_GLY"/>
    <property type="match status" value="1"/>
</dbReference>